<dbReference type="STRING" id="36847.CLNEO_10140"/>
<feature type="compositionally biased region" description="Basic and acidic residues" evidence="1">
    <location>
        <begin position="126"/>
        <end position="141"/>
    </location>
</feature>
<organism evidence="2 3">
    <name type="scientific">Anaerotignum neopropionicum</name>
    <dbReference type="NCBI Taxonomy" id="36847"/>
    <lineage>
        <taxon>Bacteria</taxon>
        <taxon>Bacillati</taxon>
        <taxon>Bacillota</taxon>
        <taxon>Clostridia</taxon>
        <taxon>Lachnospirales</taxon>
        <taxon>Anaerotignaceae</taxon>
        <taxon>Anaerotignum</taxon>
    </lineage>
</organism>
<dbReference type="EMBL" id="LRVM01000002">
    <property type="protein sequence ID" value="KXL53788.1"/>
    <property type="molecule type" value="Genomic_DNA"/>
</dbReference>
<dbReference type="AlphaFoldDB" id="A0A136WGU9"/>
<dbReference type="Proteomes" id="UP000070539">
    <property type="component" value="Unassembled WGS sequence"/>
</dbReference>
<reference evidence="2 3" key="1">
    <citation type="submission" date="2016-01" db="EMBL/GenBank/DDBJ databases">
        <title>Genome sequence of Clostridium neopropionicum X4, DSM-3847.</title>
        <authorList>
            <person name="Poehlein A."/>
            <person name="Beck M.H."/>
            <person name="Bengelsdorf F.R."/>
            <person name="Daniel R."/>
            <person name="Duerre P."/>
        </authorList>
    </citation>
    <scope>NUCLEOTIDE SEQUENCE [LARGE SCALE GENOMIC DNA]</scope>
    <source>
        <strain evidence="2 3">DSM-3847</strain>
    </source>
</reference>
<name>A0A136WGU9_9FIRM</name>
<gene>
    <name evidence="2" type="ORF">CLNEO_10140</name>
</gene>
<dbReference type="OrthoDB" id="2594680at2"/>
<proteinExistence type="predicted"/>
<evidence type="ECO:0000313" key="3">
    <source>
        <dbReference type="Proteomes" id="UP000070539"/>
    </source>
</evidence>
<sequence length="153" mass="17114">MPKEAEENSQFGFTNEGLAALKRASDSTATHPYRWFVLENLGLPNEMLEYASSLEDAIYQYQASVSDNKRLGVTKDEIVTIDILIKENGDERIDSNYKASDSFNHDTVIIQAVSKLEQLVKQNQQKQERKGDGFLEPKEEQSIGSQGIGGISQ</sequence>
<evidence type="ECO:0000256" key="1">
    <source>
        <dbReference type="SAM" id="MobiDB-lite"/>
    </source>
</evidence>
<comment type="caution">
    <text evidence="2">The sequence shown here is derived from an EMBL/GenBank/DDBJ whole genome shotgun (WGS) entry which is preliminary data.</text>
</comment>
<accession>A0A136WGU9</accession>
<keyword evidence="3" id="KW-1185">Reference proteome</keyword>
<feature type="region of interest" description="Disordered" evidence="1">
    <location>
        <begin position="121"/>
        <end position="153"/>
    </location>
</feature>
<dbReference type="RefSeq" id="WP_066085546.1">
    <property type="nucleotide sequence ID" value="NZ_LRVM01000002.1"/>
</dbReference>
<protein>
    <submittedName>
        <fullName evidence="2">Uncharacterized protein</fullName>
    </submittedName>
</protein>
<evidence type="ECO:0000313" key="2">
    <source>
        <dbReference type="EMBL" id="KXL53788.1"/>
    </source>
</evidence>